<evidence type="ECO:0000256" key="1">
    <source>
        <dbReference type="SAM" id="SignalP"/>
    </source>
</evidence>
<dbReference type="InterPro" id="IPR058502">
    <property type="entry name" value="PLL-like_beta-prop"/>
</dbReference>
<evidence type="ECO:0000313" key="3">
    <source>
        <dbReference type="EMBL" id="GIH38301.1"/>
    </source>
</evidence>
<evidence type="ECO:0000313" key="4">
    <source>
        <dbReference type="Proteomes" id="UP000603904"/>
    </source>
</evidence>
<dbReference type="Gene3D" id="2.120.10.70">
    <property type="entry name" value="Fucose-specific lectin"/>
    <property type="match status" value="1"/>
</dbReference>
<feature type="signal peptide" evidence="1">
    <location>
        <begin position="1"/>
        <end position="26"/>
    </location>
</feature>
<dbReference type="SUPFAM" id="SSF89372">
    <property type="entry name" value="Fucose-specific lectin"/>
    <property type="match status" value="1"/>
</dbReference>
<feature type="chain" id="PRO_5046298830" description="PLL-like beta propeller domain-containing protein" evidence="1">
    <location>
        <begin position="27"/>
        <end position="182"/>
    </location>
</feature>
<keyword evidence="1" id="KW-0732">Signal</keyword>
<reference evidence="3 4" key="1">
    <citation type="submission" date="2021-01" db="EMBL/GenBank/DDBJ databases">
        <title>Whole genome shotgun sequence of Microbispora corallina NBRC 16416.</title>
        <authorList>
            <person name="Komaki H."/>
            <person name="Tamura T."/>
        </authorList>
    </citation>
    <scope>NUCLEOTIDE SEQUENCE [LARGE SCALE GENOMIC DNA]</scope>
    <source>
        <strain evidence="3 4">NBRC 16416</strain>
    </source>
</reference>
<sequence>MLRRRVAVAVTAVLLCCLVQATPATADNYCSGSWCTTSGQDLTLDNIFWAGGPEIFRVGTATTYSTNPGALWHRWENTDGSWSPWQSLGGEIHDGWCGNRNKDGRLEIFVKARGGDVNHIWQLKPAGSWSGWASLGGLIASGNGVWCSTSGNGELGIAVYGPDNMWHYKWQTSPGGGWTGWQ</sequence>
<dbReference type="RefSeq" id="WP_204055919.1">
    <property type="nucleotide sequence ID" value="NZ_BAAAGP010000005.1"/>
</dbReference>
<dbReference type="Pfam" id="PF26607">
    <property type="entry name" value="DUF8189"/>
    <property type="match status" value="1"/>
</dbReference>
<proteinExistence type="predicted"/>
<keyword evidence="4" id="KW-1185">Reference proteome</keyword>
<comment type="caution">
    <text evidence="3">The sequence shown here is derived from an EMBL/GenBank/DDBJ whole genome shotgun (WGS) entry which is preliminary data.</text>
</comment>
<name>A0ABQ4FU50_9ACTN</name>
<feature type="domain" description="PLL-like beta propeller" evidence="2">
    <location>
        <begin position="70"/>
        <end position="182"/>
    </location>
</feature>
<organism evidence="3 4">
    <name type="scientific">Microbispora corallina</name>
    <dbReference type="NCBI Taxonomy" id="83302"/>
    <lineage>
        <taxon>Bacteria</taxon>
        <taxon>Bacillati</taxon>
        <taxon>Actinomycetota</taxon>
        <taxon>Actinomycetes</taxon>
        <taxon>Streptosporangiales</taxon>
        <taxon>Streptosporangiaceae</taxon>
        <taxon>Microbispora</taxon>
    </lineage>
</organism>
<protein>
    <recommendedName>
        <fullName evidence="2">PLL-like beta propeller domain-containing protein</fullName>
    </recommendedName>
</protein>
<accession>A0ABQ4FU50</accession>
<dbReference type="Proteomes" id="UP000603904">
    <property type="component" value="Unassembled WGS sequence"/>
</dbReference>
<gene>
    <name evidence="3" type="ORF">Mco01_13010</name>
</gene>
<evidence type="ECO:0000259" key="2">
    <source>
        <dbReference type="Pfam" id="PF26607"/>
    </source>
</evidence>
<dbReference type="EMBL" id="BOOC01000003">
    <property type="protein sequence ID" value="GIH38301.1"/>
    <property type="molecule type" value="Genomic_DNA"/>
</dbReference>